<dbReference type="EMBL" id="ATFF01000006">
    <property type="protein sequence ID" value="EPF31242.1"/>
    <property type="molecule type" value="Genomic_DNA"/>
</dbReference>
<dbReference type="CDD" id="cd01949">
    <property type="entry name" value="GGDEF"/>
    <property type="match status" value="1"/>
</dbReference>
<dbReference type="InterPro" id="IPR016132">
    <property type="entry name" value="Phyto_chromo_attachment"/>
</dbReference>
<dbReference type="InterPro" id="IPR029016">
    <property type="entry name" value="GAF-like_dom_sf"/>
</dbReference>
<proteinExistence type="predicted"/>
<dbReference type="InterPro" id="IPR003018">
    <property type="entry name" value="GAF"/>
</dbReference>
<dbReference type="InterPro" id="IPR001633">
    <property type="entry name" value="EAL_dom"/>
</dbReference>
<feature type="transmembrane region" description="Helical" evidence="2">
    <location>
        <begin position="285"/>
        <end position="303"/>
    </location>
</feature>
<dbReference type="PROSITE" id="PS50883">
    <property type="entry name" value="EAL"/>
    <property type="match status" value="1"/>
</dbReference>
<dbReference type="InterPro" id="IPR029787">
    <property type="entry name" value="Nucleotide_cyclase"/>
</dbReference>
<dbReference type="SUPFAM" id="SSF141868">
    <property type="entry name" value="EAL domain-like"/>
    <property type="match status" value="1"/>
</dbReference>
<dbReference type="Pfam" id="PF00990">
    <property type="entry name" value="GGDEF"/>
    <property type="match status" value="1"/>
</dbReference>
<feature type="domain" description="Phytochrome chromophore attachment site" evidence="3">
    <location>
        <begin position="442"/>
        <end position="471"/>
    </location>
</feature>
<dbReference type="RefSeq" id="WP_016525853.1">
    <property type="nucleotide sequence ID" value="NZ_KE332518.1"/>
</dbReference>
<evidence type="ECO:0000313" key="6">
    <source>
        <dbReference type="EMBL" id="EPF31242.1"/>
    </source>
</evidence>
<feature type="transmembrane region" description="Helical" evidence="2">
    <location>
        <begin position="66"/>
        <end position="88"/>
    </location>
</feature>
<feature type="transmembrane region" description="Helical" evidence="2">
    <location>
        <begin position="179"/>
        <end position="203"/>
    </location>
</feature>
<dbReference type="STRING" id="1125699.HMPREF9194_01585"/>
<dbReference type="PROSITE" id="PS50046">
    <property type="entry name" value="PHYTOCHROME_2"/>
    <property type="match status" value="1"/>
</dbReference>
<dbReference type="InterPro" id="IPR000160">
    <property type="entry name" value="GGDEF_dom"/>
</dbReference>
<dbReference type="SUPFAM" id="SSF55073">
    <property type="entry name" value="Nucleotide cyclase"/>
    <property type="match status" value="1"/>
</dbReference>
<feature type="region of interest" description="Disordered" evidence="1">
    <location>
        <begin position="1015"/>
        <end position="1037"/>
    </location>
</feature>
<feature type="domain" description="EAL" evidence="4">
    <location>
        <begin position="767"/>
        <end position="1021"/>
    </location>
</feature>
<dbReference type="Pfam" id="PF00563">
    <property type="entry name" value="EAL"/>
    <property type="match status" value="1"/>
</dbReference>
<dbReference type="HOGENOM" id="CLU_000445_70_49_12"/>
<feature type="domain" description="GGDEF" evidence="5">
    <location>
        <begin position="625"/>
        <end position="758"/>
    </location>
</feature>
<keyword evidence="7" id="KW-1185">Reference proteome</keyword>
<evidence type="ECO:0000256" key="1">
    <source>
        <dbReference type="SAM" id="MobiDB-lite"/>
    </source>
</evidence>
<feature type="transmembrane region" description="Helical" evidence="2">
    <location>
        <begin position="362"/>
        <end position="385"/>
    </location>
</feature>
<accession>S3KG75</accession>
<dbReference type="NCBIfam" id="TIGR00254">
    <property type="entry name" value="GGDEF"/>
    <property type="match status" value="1"/>
</dbReference>
<feature type="transmembrane region" description="Helical" evidence="2">
    <location>
        <begin position="391"/>
        <end position="407"/>
    </location>
</feature>
<keyword evidence="2" id="KW-0812">Transmembrane</keyword>
<evidence type="ECO:0000259" key="4">
    <source>
        <dbReference type="PROSITE" id="PS50883"/>
    </source>
</evidence>
<keyword evidence="2" id="KW-0472">Membrane</keyword>
<dbReference type="SMART" id="SM00267">
    <property type="entry name" value="GGDEF"/>
    <property type="match status" value="1"/>
</dbReference>
<dbReference type="Pfam" id="PF01590">
    <property type="entry name" value="GAF"/>
    <property type="match status" value="1"/>
</dbReference>
<dbReference type="PANTHER" id="PTHR44757">
    <property type="entry name" value="DIGUANYLATE CYCLASE DGCP"/>
    <property type="match status" value="1"/>
</dbReference>
<evidence type="ECO:0000256" key="2">
    <source>
        <dbReference type="SAM" id="Phobius"/>
    </source>
</evidence>
<comment type="caution">
    <text evidence="6">The sequence shown here is derived from an EMBL/GenBank/DDBJ whole genome shotgun (WGS) entry which is preliminary data.</text>
</comment>
<evidence type="ECO:0000313" key="7">
    <source>
        <dbReference type="Proteomes" id="UP000014541"/>
    </source>
</evidence>
<name>S3KG75_TREMA</name>
<feature type="transmembrane region" description="Helical" evidence="2">
    <location>
        <begin position="256"/>
        <end position="279"/>
    </location>
</feature>
<dbReference type="Proteomes" id="UP000014541">
    <property type="component" value="Unassembled WGS sequence"/>
</dbReference>
<gene>
    <name evidence="6" type="ORF">HMPREF9194_01585</name>
</gene>
<dbReference type="AlphaFoldDB" id="S3KG75"/>
<feature type="transmembrane region" description="Helical" evidence="2">
    <location>
        <begin position="6"/>
        <end position="29"/>
    </location>
</feature>
<dbReference type="Gene3D" id="3.30.70.270">
    <property type="match status" value="1"/>
</dbReference>
<feature type="transmembrane region" description="Helical" evidence="2">
    <location>
        <begin position="146"/>
        <end position="167"/>
    </location>
</feature>
<dbReference type="CDD" id="cd01948">
    <property type="entry name" value="EAL"/>
    <property type="match status" value="1"/>
</dbReference>
<feature type="transmembrane region" description="Helical" evidence="2">
    <location>
        <begin position="36"/>
        <end position="54"/>
    </location>
</feature>
<dbReference type="SUPFAM" id="SSF55781">
    <property type="entry name" value="GAF domain-like"/>
    <property type="match status" value="1"/>
</dbReference>
<sequence length="1037" mass="118132">MDLQKILPLFFYVLFTIYVTIGSYVIFFNVKSLPKYLFFIICMILSLWCFAYAFTITSYDPDKVYFWQYFSVLGFGTLYFAYFLFAAASVQDTLMLKKRAYILMSIPFLFTGLLVCLYPQVFHAAYDARNTAFGYLFFVHTGKGSLYLTAYYLLYLLTTIVLLFSAVKKTRSPVQKKERLLLLTAFSVSLLLNILSNAILLIFHSRILYSVHLITSLVPVLAILYNFRGYYLVQRQFDSIDDNVFYNNKLSSKKQIFFTLAFLYILFGLLHLGMAYIIVKVFVEEGIFAGTYALISGLVIFAFQRSKKLERYADTVSVVLIVLSVPVILFAFRALAAVTVWVFPLVLLFISILFKRTLLLRLIAVVSLLCYVFIAATHSTIVIPLHKDDHVFRILFFLVSTYVAYYIQQSYLARFVEIQRKNDNQRTISEISNILLRGNASNIEEHILSALKVVGNFFGVDRVFLYRFSEDKKKALFVHAWDNPDSAVQNGKGASFGDLPPFCVTQLKAKKKIVYSDIKTHVSLTDREKKFFGKREILSTLCFPLIENEAVAGFLGIHDFRHKKAWTEDDLQIFRIFTNLFSTAILKIENERYIEHMAFHDVLTGLPNRMYFNRFVSRQIKNNAPDFAVLFIDLDSFKNINDSKGHEYGDKVLLQTSQRLKKELPSSAVICRFGGDEFLIFLPAVKTNDEIKVIVKRLMKGLGQPMGINDDVLYVTFSCGIALFPKDGKTVNTLIKYADSAMYVAKSKGKNGFTFCNPTLKKNIAKNIAMHQRLYTAVEKNELVLYYQPQIDLSTGEIFGVEALLHWANKDFGIVSPNIFVPLSEQTGLIEIIGNWVLNKACEQLHLWREKGIEGISMAVNISPRQFENSQLNSLIGGLLEKYDLPPSYLNLEITEGVYLSQNVGVEKIMTDLKKLGVKISIDDFATEYSCLMRLKHTPIDKIKLSDTFVKGIGQDKTDEAIIRSMIILAENLHVKVVADGVEKKEQSDFLKQNGCTLVQGFYFYKPMSADDTERILKSNPLPPPPPLKKVGAGTTA</sequence>
<dbReference type="InterPro" id="IPR031621">
    <property type="entry name" value="HisKA_7TM"/>
</dbReference>
<organism evidence="6 7">
    <name type="scientific">Treponema maltophilum ATCC 51939</name>
    <dbReference type="NCBI Taxonomy" id="1125699"/>
    <lineage>
        <taxon>Bacteria</taxon>
        <taxon>Pseudomonadati</taxon>
        <taxon>Spirochaetota</taxon>
        <taxon>Spirochaetia</taxon>
        <taxon>Spirochaetales</taxon>
        <taxon>Treponemataceae</taxon>
        <taxon>Treponema</taxon>
    </lineage>
</organism>
<keyword evidence="2" id="KW-1133">Transmembrane helix</keyword>
<feature type="transmembrane region" description="Helical" evidence="2">
    <location>
        <begin position="315"/>
        <end position="332"/>
    </location>
</feature>
<dbReference type="InterPro" id="IPR043128">
    <property type="entry name" value="Rev_trsase/Diguanyl_cyclase"/>
</dbReference>
<dbReference type="Gene3D" id="3.30.450.40">
    <property type="match status" value="1"/>
</dbReference>
<dbReference type="Pfam" id="PF16927">
    <property type="entry name" value="HisKA_7TM"/>
    <property type="match status" value="1"/>
</dbReference>
<dbReference type="PROSITE" id="PS50887">
    <property type="entry name" value="GGDEF"/>
    <property type="match status" value="1"/>
</dbReference>
<dbReference type="InterPro" id="IPR052155">
    <property type="entry name" value="Biofilm_reg_signaling"/>
</dbReference>
<dbReference type="Gene3D" id="3.20.20.450">
    <property type="entry name" value="EAL domain"/>
    <property type="match status" value="1"/>
</dbReference>
<dbReference type="PANTHER" id="PTHR44757:SF2">
    <property type="entry name" value="BIOFILM ARCHITECTURE MAINTENANCE PROTEIN MBAA"/>
    <property type="match status" value="1"/>
</dbReference>
<feature type="transmembrane region" description="Helical" evidence="2">
    <location>
        <begin position="209"/>
        <end position="227"/>
    </location>
</feature>
<dbReference type="PATRIC" id="fig|1125699.3.peg.1596"/>
<evidence type="ECO:0000259" key="3">
    <source>
        <dbReference type="PROSITE" id="PS50046"/>
    </source>
</evidence>
<dbReference type="SMART" id="SM00052">
    <property type="entry name" value="EAL"/>
    <property type="match status" value="1"/>
</dbReference>
<dbReference type="eggNOG" id="COG5001">
    <property type="taxonomic scope" value="Bacteria"/>
</dbReference>
<feature type="transmembrane region" description="Helical" evidence="2">
    <location>
        <begin position="100"/>
        <end position="126"/>
    </location>
</feature>
<dbReference type="InterPro" id="IPR035919">
    <property type="entry name" value="EAL_sf"/>
</dbReference>
<evidence type="ECO:0000259" key="5">
    <source>
        <dbReference type="PROSITE" id="PS50887"/>
    </source>
</evidence>
<reference evidence="6 7" key="1">
    <citation type="submission" date="2013-04" db="EMBL/GenBank/DDBJ databases">
        <title>The Genome Sequence of Treponema maltophilum ATCC 51939.</title>
        <authorList>
            <consortium name="The Broad Institute Genomics Platform"/>
            <person name="Earl A."/>
            <person name="Ward D."/>
            <person name="Feldgarden M."/>
            <person name="Gevers D."/>
            <person name="Leonetti C."/>
            <person name="Blanton J.M."/>
            <person name="Dewhirst F.E."/>
            <person name="Izard J."/>
            <person name="Walker B."/>
            <person name="Young S."/>
            <person name="Zeng Q."/>
            <person name="Gargeya S."/>
            <person name="Fitzgerald M."/>
            <person name="Haas B."/>
            <person name="Abouelleil A."/>
            <person name="Allen A.W."/>
            <person name="Alvarado L."/>
            <person name="Arachchi H.M."/>
            <person name="Berlin A.M."/>
            <person name="Chapman S.B."/>
            <person name="Gainer-Dewar J."/>
            <person name="Goldberg J."/>
            <person name="Griggs A."/>
            <person name="Gujja S."/>
            <person name="Hansen M."/>
            <person name="Howarth C."/>
            <person name="Imamovic A."/>
            <person name="Ireland A."/>
            <person name="Larimer J."/>
            <person name="McCowan C."/>
            <person name="Murphy C."/>
            <person name="Pearson M."/>
            <person name="Poon T.W."/>
            <person name="Priest M."/>
            <person name="Roberts A."/>
            <person name="Saif S."/>
            <person name="Shea T."/>
            <person name="Sisk P."/>
            <person name="Sykes S."/>
            <person name="Wortman J."/>
            <person name="Nusbaum C."/>
            <person name="Birren B."/>
        </authorList>
    </citation>
    <scope>NUCLEOTIDE SEQUENCE [LARGE SCALE GENOMIC DNA]</scope>
    <source>
        <strain evidence="6 7">ATCC 51939</strain>
    </source>
</reference>
<protein>
    <submittedName>
        <fullName evidence="6">Diguanylate cyclase (GGDEF) domain-containing protein</fullName>
    </submittedName>
</protein>
<dbReference type="SMART" id="SM00065">
    <property type="entry name" value="GAF"/>
    <property type="match status" value="1"/>
</dbReference>